<dbReference type="EMBL" id="KL367652">
    <property type="protein sequence ID" value="KFD60708.1"/>
    <property type="molecule type" value="Genomic_DNA"/>
</dbReference>
<proteinExistence type="predicted"/>
<organism evidence="1">
    <name type="scientific">Trichuris suis</name>
    <name type="common">pig whipworm</name>
    <dbReference type="NCBI Taxonomy" id="68888"/>
    <lineage>
        <taxon>Eukaryota</taxon>
        <taxon>Metazoa</taxon>
        <taxon>Ecdysozoa</taxon>
        <taxon>Nematoda</taxon>
        <taxon>Enoplea</taxon>
        <taxon>Dorylaimia</taxon>
        <taxon>Trichinellida</taxon>
        <taxon>Trichuridae</taxon>
        <taxon>Trichuris</taxon>
    </lineage>
</organism>
<evidence type="ECO:0000313" key="1">
    <source>
        <dbReference type="EMBL" id="KFD60708.1"/>
    </source>
</evidence>
<gene>
    <name evidence="1" type="ORF">M514_27102</name>
</gene>
<accession>A0A085MU12</accession>
<reference evidence="1" key="1">
    <citation type="journal article" date="2014" name="Nat. Genet.">
        <title>Genome and transcriptome of the porcine whipworm Trichuris suis.</title>
        <authorList>
            <person name="Jex A.R."/>
            <person name="Nejsum P."/>
            <person name="Schwarz E.M."/>
            <person name="Hu L."/>
            <person name="Young N.D."/>
            <person name="Hall R.S."/>
            <person name="Korhonen P.K."/>
            <person name="Liao S."/>
            <person name="Thamsborg S."/>
            <person name="Xia J."/>
            <person name="Xu P."/>
            <person name="Wang S."/>
            <person name="Scheerlinck J.P."/>
            <person name="Hofmann A."/>
            <person name="Sternberg P.W."/>
            <person name="Wang J."/>
            <person name="Gasser R.B."/>
        </authorList>
    </citation>
    <scope>NUCLEOTIDE SEQUENCE [LARGE SCALE GENOMIC DNA]</scope>
    <source>
        <strain evidence="1">DCEP-RM93F</strain>
    </source>
</reference>
<dbReference type="AlphaFoldDB" id="A0A085MU12"/>
<name>A0A085MU12_9BILA</name>
<sequence>MKPGCIAARVSPKLVGECTNYVNTHPPYKNQTTTDFDYGRGLEETTRFYSQRFCTLQGSLL</sequence>
<dbReference type="Proteomes" id="UP000030758">
    <property type="component" value="Unassembled WGS sequence"/>
</dbReference>
<protein>
    <submittedName>
        <fullName evidence="1">Uncharacterized protein</fullName>
    </submittedName>
</protein>